<evidence type="ECO:0000256" key="1">
    <source>
        <dbReference type="ARBA" id="ARBA00010290"/>
    </source>
</evidence>
<dbReference type="PROSITE" id="PS51417">
    <property type="entry name" value="ARF"/>
    <property type="match status" value="1"/>
</dbReference>
<dbReference type="SUPFAM" id="SSF52540">
    <property type="entry name" value="P-loop containing nucleoside triphosphate hydrolases"/>
    <property type="match status" value="1"/>
</dbReference>
<dbReference type="CDD" id="cd00878">
    <property type="entry name" value="Arf_Arl"/>
    <property type="match status" value="1"/>
</dbReference>
<dbReference type="EMBL" id="VRMN01000020">
    <property type="protein sequence ID" value="KAA8490662.1"/>
    <property type="molecule type" value="Genomic_DNA"/>
</dbReference>
<dbReference type="InterPro" id="IPR005225">
    <property type="entry name" value="Small_GTP-bd"/>
</dbReference>
<evidence type="ECO:0000313" key="7">
    <source>
        <dbReference type="Proteomes" id="UP000324585"/>
    </source>
</evidence>
<feature type="binding site" evidence="5">
    <location>
        <position position="172"/>
    </location>
    <ligand>
        <name>Mg(2+)</name>
        <dbReference type="ChEBI" id="CHEBI:18420"/>
    </ligand>
</feature>
<dbReference type="InterPro" id="IPR027417">
    <property type="entry name" value="P-loop_NTPase"/>
</dbReference>
<dbReference type="InterPro" id="IPR006689">
    <property type="entry name" value="Small_GTPase_ARF/SAR"/>
</dbReference>
<dbReference type="PANTHER" id="PTHR11711">
    <property type="entry name" value="ADP RIBOSYLATION FACTOR-RELATED"/>
    <property type="match status" value="1"/>
</dbReference>
<evidence type="ECO:0000256" key="3">
    <source>
        <dbReference type="ARBA" id="ARBA00023134"/>
    </source>
</evidence>
<feature type="binding site" evidence="4">
    <location>
        <begin position="148"/>
        <end position="155"/>
    </location>
    <ligand>
        <name>GTP</name>
        <dbReference type="ChEBI" id="CHEBI:37565"/>
    </ligand>
</feature>
<protein>
    <submittedName>
        <fullName evidence="6">ADP-ribosylation factor 2</fullName>
    </submittedName>
</protein>
<dbReference type="GO" id="GO:0046872">
    <property type="term" value="F:metal ion binding"/>
    <property type="evidence" value="ECO:0007669"/>
    <property type="project" value="UniProtKB-KW"/>
</dbReference>
<keyword evidence="5" id="KW-0479">Metal-binding</keyword>
<comment type="similarity">
    <text evidence="1">Belongs to the small GTPase superfamily. Arf family.</text>
</comment>
<feature type="binding site" evidence="4">
    <location>
        <begin position="250"/>
        <end position="253"/>
    </location>
    <ligand>
        <name>GTP</name>
        <dbReference type="ChEBI" id="CHEBI:37565"/>
    </ligand>
</feature>
<name>A0A5J4YI30_PORPP</name>
<dbReference type="AlphaFoldDB" id="A0A5J4YI30"/>
<dbReference type="FunFam" id="3.40.50.300:FF:001166">
    <property type="entry name" value="ADP-ribosylation factor D"/>
    <property type="match status" value="1"/>
</dbReference>
<dbReference type="NCBIfam" id="TIGR00231">
    <property type="entry name" value="small_GTP"/>
    <property type="match status" value="1"/>
</dbReference>
<dbReference type="InterPro" id="IPR024156">
    <property type="entry name" value="Small_GTPase_ARF"/>
</dbReference>
<dbReference type="SMART" id="SM00178">
    <property type="entry name" value="SAR"/>
    <property type="match status" value="1"/>
</dbReference>
<dbReference type="PRINTS" id="PR00328">
    <property type="entry name" value="SAR1GTPBP"/>
</dbReference>
<reference evidence="7" key="1">
    <citation type="journal article" date="2019" name="Nat. Commun.">
        <title>Expansion of phycobilisome linker gene families in mesophilic red algae.</title>
        <authorList>
            <person name="Lee J."/>
            <person name="Kim D."/>
            <person name="Bhattacharya D."/>
            <person name="Yoon H.S."/>
        </authorList>
    </citation>
    <scope>NUCLEOTIDE SEQUENCE [LARGE SCALE GENOMIC DNA]</scope>
    <source>
        <strain evidence="7">CCMP 1328</strain>
    </source>
</reference>
<evidence type="ECO:0000256" key="2">
    <source>
        <dbReference type="ARBA" id="ARBA00022741"/>
    </source>
</evidence>
<dbReference type="GO" id="GO:0003924">
    <property type="term" value="F:GTPase activity"/>
    <property type="evidence" value="ECO:0007669"/>
    <property type="project" value="InterPro"/>
</dbReference>
<keyword evidence="7" id="KW-1185">Reference proteome</keyword>
<dbReference type="Proteomes" id="UP000324585">
    <property type="component" value="Unassembled WGS sequence"/>
</dbReference>
<sequence length="304" mass="32587">MPQRNAIPEPLYSRLYSLLYSRLYSLLYLLLYSQLYSLLYSQAVRRGTVGACARGRGAGACAVRPVVGQGGVSWRRGTGGRAVCAGSRLRQRASAAAAASQRGPAPLRRVGNERGAACAGASSGMGCFSSKEAGARARGGSKSVLFLGLDGSGSTTVMYQLVLGRKVDTIPTLGFNKEVITYNGIELEMFDLGGVEKVRPVWRQYAPEADAIVFVVDGHDEPRVTQAKGELEKFLAELKDKSIPLLLFVNKNDLPGYLGVEAVEEKLNIKAFAFSAYKAVGCCGKTGDEIKAGMDWLTDQLKSS</sequence>
<organism evidence="6 7">
    <name type="scientific">Porphyridium purpureum</name>
    <name type="common">Red alga</name>
    <name type="synonym">Porphyridium cruentum</name>
    <dbReference type="NCBI Taxonomy" id="35688"/>
    <lineage>
        <taxon>Eukaryota</taxon>
        <taxon>Rhodophyta</taxon>
        <taxon>Bangiophyceae</taxon>
        <taxon>Porphyridiales</taxon>
        <taxon>Porphyridiaceae</taxon>
        <taxon>Porphyridium</taxon>
    </lineage>
</organism>
<keyword evidence="2 4" id="KW-0547">Nucleotide-binding</keyword>
<proteinExistence type="inferred from homology"/>
<feature type="binding site" evidence="4">
    <location>
        <position position="194"/>
    </location>
    <ligand>
        <name>GTP</name>
        <dbReference type="ChEBI" id="CHEBI:37565"/>
    </ligand>
</feature>
<dbReference type="Pfam" id="PF00025">
    <property type="entry name" value="Arf"/>
    <property type="match status" value="1"/>
</dbReference>
<evidence type="ECO:0000313" key="6">
    <source>
        <dbReference type="EMBL" id="KAA8490662.1"/>
    </source>
</evidence>
<comment type="caution">
    <text evidence="6">The sequence shown here is derived from an EMBL/GenBank/DDBJ whole genome shotgun (WGS) entry which is preliminary data.</text>
</comment>
<evidence type="ECO:0000256" key="4">
    <source>
        <dbReference type="PIRSR" id="PIRSR606689-1"/>
    </source>
</evidence>
<gene>
    <name evidence="6" type="ORF">FVE85_3811</name>
</gene>
<dbReference type="Gene3D" id="3.40.50.300">
    <property type="entry name" value="P-loop containing nucleotide triphosphate hydrolases"/>
    <property type="match status" value="1"/>
</dbReference>
<evidence type="ECO:0000256" key="5">
    <source>
        <dbReference type="PIRSR" id="PIRSR606689-2"/>
    </source>
</evidence>
<keyword evidence="5" id="KW-0460">Magnesium</keyword>
<dbReference type="SMART" id="SM00177">
    <property type="entry name" value="ARF"/>
    <property type="match status" value="1"/>
</dbReference>
<accession>A0A5J4YI30</accession>
<dbReference type="OrthoDB" id="2011769at2759"/>
<feature type="binding site" evidence="5">
    <location>
        <position position="155"/>
    </location>
    <ligand>
        <name>Mg(2+)</name>
        <dbReference type="ChEBI" id="CHEBI:18420"/>
    </ligand>
</feature>
<keyword evidence="3 4" id="KW-0342">GTP-binding</keyword>
<dbReference type="GO" id="GO:0005525">
    <property type="term" value="F:GTP binding"/>
    <property type="evidence" value="ECO:0007669"/>
    <property type="project" value="UniProtKB-KW"/>
</dbReference>